<dbReference type="PANTHER" id="PTHR33490:SF6">
    <property type="entry name" value="SLL1049 PROTEIN"/>
    <property type="match status" value="1"/>
</dbReference>
<comment type="caution">
    <text evidence="2">The sequence shown here is derived from an EMBL/GenBank/DDBJ whole genome shotgun (WGS) entry which is preliminary data.</text>
</comment>
<feature type="domain" description="Transglutaminase-like" evidence="1">
    <location>
        <begin position="171"/>
        <end position="238"/>
    </location>
</feature>
<dbReference type="EMBL" id="JAFBEC010000016">
    <property type="protein sequence ID" value="MBM7634727.1"/>
    <property type="molecule type" value="Genomic_DNA"/>
</dbReference>
<gene>
    <name evidence="2" type="ORF">JOD17_003853</name>
</gene>
<organism evidence="2 3">
    <name type="scientific">Geomicrobium sediminis</name>
    <dbReference type="NCBI Taxonomy" id="1347788"/>
    <lineage>
        <taxon>Bacteria</taxon>
        <taxon>Bacillati</taxon>
        <taxon>Bacillota</taxon>
        <taxon>Bacilli</taxon>
        <taxon>Bacillales</taxon>
        <taxon>Geomicrobium</taxon>
    </lineage>
</organism>
<protein>
    <submittedName>
        <fullName evidence="2">Transglutaminase-like putative cysteine protease</fullName>
    </submittedName>
</protein>
<dbReference type="Proteomes" id="UP000741863">
    <property type="component" value="Unassembled WGS sequence"/>
</dbReference>
<evidence type="ECO:0000313" key="2">
    <source>
        <dbReference type="EMBL" id="MBM7634727.1"/>
    </source>
</evidence>
<dbReference type="Pfam" id="PF01841">
    <property type="entry name" value="Transglut_core"/>
    <property type="match status" value="1"/>
</dbReference>
<dbReference type="InterPro" id="IPR038765">
    <property type="entry name" value="Papain-like_cys_pep_sf"/>
</dbReference>
<dbReference type="InterPro" id="IPR013589">
    <property type="entry name" value="Bac_transglu_N"/>
</dbReference>
<dbReference type="Gene3D" id="3.10.620.30">
    <property type="match status" value="1"/>
</dbReference>
<proteinExistence type="predicted"/>
<accession>A0ABS2PHG8</accession>
<dbReference type="RefSeq" id="WP_204699502.1">
    <property type="nucleotide sequence ID" value="NZ_JAFBEC010000016.1"/>
</dbReference>
<name>A0ABS2PHG8_9BACL</name>
<dbReference type="SMART" id="SM00460">
    <property type="entry name" value="TGc"/>
    <property type="match status" value="1"/>
</dbReference>
<reference evidence="2 3" key="1">
    <citation type="submission" date="2021-01" db="EMBL/GenBank/DDBJ databases">
        <title>Genomic Encyclopedia of Type Strains, Phase IV (KMG-IV): sequencing the most valuable type-strain genomes for metagenomic binning, comparative biology and taxonomic classification.</title>
        <authorList>
            <person name="Goeker M."/>
        </authorList>
    </citation>
    <scope>NUCLEOTIDE SEQUENCE [LARGE SCALE GENOMIC DNA]</scope>
    <source>
        <strain evidence="2 3">DSM 25540</strain>
    </source>
</reference>
<evidence type="ECO:0000259" key="1">
    <source>
        <dbReference type="SMART" id="SM00460"/>
    </source>
</evidence>
<dbReference type="InterPro" id="IPR002931">
    <property type="entry name" value="Transglutaminase-like"/>
</dbReference>
<dbReference type="SUPFAM" id="SSF54001">
    <property type="entry name" value="Cysteine proteinases"/>
    <property type="match status" value="1"/>
</dbReference>
<keyword evidence="3" id="KW-1185">Reference proteome</keyword>
<evidence type="ECO:0000313" key="3">
    <source>
        <dbReference type="Proteomes" id="UP000741863"/>
    </source>
</evidence>
<sequence length="283" mass="31911">MKYEIIHINRFDYETPVDQSMNSIRLEPKTDECQRLLVYHTEITPHSLTSHYTDIWGNTVESFYIAEPHTHLEVKTTSVVSIQRSPFVDQLTYSKAMQDIFSSQLFRDQYLPFLSQTNYTYLEPHQVTNVKNEIGDIQNPVQFAKSLMNYLYAHFTYDSNSTNVNTTAREAIELKSGVCQDIAHTMIGVLRAQGIPARYVSGYLYVGEDSALVGDAASHAWVEFMAPGIGWISLDPTNNVEALENHIRVGVGRDYGDVSPVQGVYRGGNQNLDVSVSVTLLDS</sequence>
<dbReference type="PANTHER" id="PTHR33490">
    <property type="entry name" value="BLR5614 PROTEIN-RELATED"/>
    <property type="match status" value="1"/>
</dbReference>
<dbReference type="Pfam" id="PF08379">
    <property type="entry name" value="Bact_transglu_N"/>
    <property type="match status" value="1"/>
</dbReference>